<dbReference type="GO" id="GO:0005524">
    <property type="term" value="F:ATP binding"/>
    <property type="evidence" value="ECO:0007669"/>
    <property type="project" value="UniProtKB-KW"/>
</dbReference>
<keyword evidence="2" id="KW-0723">Serine/threonine-protein kinase</keyword>
<dbReference type="EC" id="2.7.11.1" evidence="1"/>
<dbReference type="InterPro" id="IPR053235">
    <property type="entry name" value="Ser_Thr_kinase"/>
</dbReference>
<keyword evidence="5" id="KW-0418">Kinase</keyword>
<dbReference type="EMBL" id="MTYJ01000078">
    <property type="protein sequence ID" value="OQV16129.1"/>
    <property type="molecule type" value="Genomic_DNA"/>
</dbReference>
<dbReference type="InterPro" id="IPR011009">
    <property type="entry name" value="Kinase-like_dom_sf"/>
</dbReference>
<dbReference type="AlphaFoldDB" id="A0A1W0WLQ7"/>
<sequence>MDIWSLGCVVLDMLTQGKVQYVDRDGIPLSRHLPYSDWLASMQNGGQPVIPDSAPDIIRRFCQNCFERDPELYLTAKELTNSIVREKNYAEETDMNNSAVTRGVKVNSRDRKALALKVLHSAGIVVEKQTLLLQIEHPFMVKYLAIGRLPFGPNGVPNPQTGVLMEYCEGGTLNELSRSTELSEADILKYLWQIVSAVHYLHERPLPIFHGDIKGENIFLTQDQAICKLGEWKNFHILVEGKTNVGGLKVKQGTLLHMSPEMLVYAFGTDDEDQALSTGIGRASDIWSVGWHVLEMVEEGSSSTSLQMNDNNSRFGQTEEILKASK</sequence>
<evidence type="ECO:0000256" key="5">
    <source>
        <dbReference type="ARBA" id="ARBA00022777"/>
    </source>
</evidence>
<protein>
    <recommendedName>
        <fullName evidence="1">non-specific serine/threonine protein kinase</fullName>
        <ecNumber evidence="1">2.7.11.1</ecNumber>
    </recommendedName>
</protein>
<feature type="domain" description="Protein kinase" evidence="9">
    <location>
        <begin position="1"/>
        <end position="84"/>
    </location>
</feature>
<keyword evidence="3" id="KW-0808">Transferase</keyword>
<evidence type="ECO:0000256" key="4">
    <source>
        <dbReference type="ARBA" id="ARBA00022741"/>
    </source>
</evidence>
<keyword evidence="4" id="KW-0547">Nucleotide-binding</keyword>
<name>A0A1W0WLQ7_HYPEX</name>
<evidence type="ECO:0000256" key="1">
    <source>
        <dbReference type="ARBA" id="ARBA00012513"/>
    </source>
</evidence>
<evidence type="ECO:0000313" key="11">
    <source>
        <dbReference type="Proteomes" id="UP000192578"/>
    </source>
</evidence>
<evidence type="ECO:0000256" key="8">
    <source>
        <dbReference type="ARBA" id="ARBA00048679"/>
    </source>
</evidence>
<dbReference type="OrthoDB" id="2570713at2759"/>
<keyword evidence="6" id="KW-0067">ATP-binding</keyword>
<dbReference type="SMART" id="SM00220">
    <property type="entry name" value="S_TKc"/>
    <property type="match status" value="1"/>
</dbReference>
<proteinExistence type="predicted"/>
<dbReference type="InterPro" id="IPR008271">
    <property type="entry name" value="Ser/Thr_kinase_AS"/>
</dbReference>
<comment type="catalytic activity">
    <reaction evidence="7">
        <text>L-threonyl-[protein] + ATP = O-phospho-L-threonyl-[protein] + ADP + H(+)</text>
        <dbReference type="Rhea" id="RHEA:46608"/>
        <dbReference type="Rhea" id="RHEA-COMP:11060"/>
        <dbReference type="Rhea" id="RHEA-COMP:11605"/>
        <dbReference type="ChEBI" id="CHEBI:15378"/>
        <dbReference type="ChEBI" id="CHEBI:30013"/>
        <dbReference type="ChEBI" id="CHEBI:30616"/>
        <dbReference type="ChEBI" id="CHEBI:61977"/>
        <dbReference type="ChEBI" id="CHEBI:456216"/>
        <dbReference type="EC" id="2.7.11.1"/>
    </reaction>
</comment>
<dbReference type="SUPFAM" id="SSF56112">
    <property type="entry name" value="Protein kinase-like (PK-like)"/>
    <property type="match status" value="2"/>
</dbReference>
<comment type="caution">
    <text evidence="10">The sequence shown here is derived from an EMBL/GenBank/DDBJ whole genome shotgun (WGS) entry which is preliminary data.</text>
</comment>
<evidence type="ECO:0000256" key="6">
    <source>
        <dbReference type="ARBA" id="ARBA00022840"/>
    </source>
</evidence>
<dbReference type="Proteomes" id="UP000192578">
    <property type="component" value="Unassembled WGS sequence"/>
</dbReference>
<evidence type="ECO:0000313" key="10">
    <source>
        <dbReference type="EMBL" id="OQV16129.1"/>
    </source>
</evidence>
<accession>A0A1W0WLQ7</accession>
<evidence type="ECO:0000256" key="2">
    <source>
        <dbReference type="ARBA" id="ARBA00022527"/>
    </source>
</evidence>
<organism evidence="10 11">
    <name type="scientific">Hypsibius exemplaris</name>
    <name type="common">Freshwater tardigrade</name>
    <dbReference type="NCBI Taxonomy" id="2072580"/>
    <lineage>
        <taxon>Eukaryota</taxon>
        <taxon>Metazoa</taxon>
        <taxon>Ecdysozoa</taxon>
        <taxon>Tardigrada</taxon>
        <taxon>Eutardigrada</taxon>
        <taxon>Parachela</taxon>
        <taxon>Hypsibioidea</taxon>
        <taxon>Hypsibiidae</taxon>
        <taxon>Hypsibius</taxon>
    </lineage>
</organism>
<dbReference type="Pfam" id="PF00069">
    <property type="entry name" value="Pkinase"/>
    <property type="match status" value="1"/>
</dbReference>
<evidence type="ECO:0000256" key="3">
    <source>
        <dbReference type="ARBA" id="ARBA00022679"/>
    </source>
</evidence>
<dbReference type="GO" id="GO:0004674">
    <property type="term" value="F:protein serine/threonine kinase activity"/>
    <property type="evidence" value="ECO:0007669"/>
    <property type="project" value="UniProtKB-KW"/>
</dbReference>
<dbReference type="PROSITE" id="PS00108">
    <property type="entry name" value="PROTEIN_KINASE_ST"/>
    <property type="match status" value="1"/>
</dbReference>
<gene>
    <name evidence="10" type="ORF">BV898_09764</name>
</gene>
<reference evidence="11" key="1">
    <citation type="submission" date="2017-01" db="EMBL/GenBank/DDBJ databases">
        <title>Comparative genomics of anhydrobiosis in the tardigrade Hypsibius dujardini.</title>
        <authorList>
            <person name="Yoshida Y."/>
            <person name="Koutsovoulos G."/>
            <person name="Laetsch D."/>
            <person name="Stevens L."/>
            <person name="Kumar S."/>
            <person name="Horikawa D."/>
            <person name="Ishino K."/>
            <person name="Komine S."/>
            <person name="Tomita M."/>
            <person name="Blaxter M."/>
            <person name="Arakawa K."/>
        </authorList>
    </citation>
    <scope>NUCLEOTIDE SEQUENCE [LARGE SCALE GENOMIC DNA]</scope>
    <source>
        <strain evidence="11">Z151</strain>
    </source>
</reference>
<dbReference type="InterPro" id="IPR000719">
    <property type="entry name" value="Prot_kinase_dom"/>
</dbReference>
<dbReference type="GO" id="GO:0005737">
    <property type="term" value="C:cytoplasm"/>
    <property type="evidence" value="ECO:0007669"/>
    <property type="project" value="TreeGrafter"/>
</dbReference>
<dbReference type="PROSITE" id="PS50011">
    <property type="entry name" value="PROTEIN_KINASE_DOM"/>
    <property type="match status" value="2"/>
</dbReference>
<evidence type="ECO:0000256" key="7">
    <source>
        <dbReference type="ARBA" id="ARBA00047899"/>
    </source>
</evidence>
<dbReference type="Gene3D" id="1.10.510.10">
    <property type="entry name" value="Transferase(Phosphotransferase) domain 1"/>
    <property type="match status" value="2"/>
</dbReference>
<comment type="catalytic activity">
    <reaction evidence="8">
        <text>L-seryl-[protein] + ATP = O-phospho-L-seryl-[protein] + ADP + H(+)</text>
        <dbReference type="Rhea" id="RHEA:17989"/>
        <dbReference type="Rhea" id="RHEA-COMP:9863"/>
        <dbReference type="Rhea" id="RHEA-COMP:11604"/>
        <dbReference type="ChEBI" id="CHEBI:15378"/>
        <dbReference type="ChEBI" id="CHEBI:29999"/>
        <dbReference type="ChEBI" id="CHEBI:30616"/>
        <dbReference type="ChEBI" id="CHEBI:83421"/>
        <dbReference type="ChEBI" id="CHEBI:456216"/>
        <dbReference type="EC" id="2.7.11.1"/>
    </reaction>
</comment>
<feature type="domain" description="Protein kinase" evidence="9">
    <location>
        <begin position="89"/>
        <end position="326"/>
    </location>
</feature>
<dbReference type="PANTHER" id="PTHR24361">
    <property type="entry name" value="MITOGEN-ACTIVATED KINASE KINASE KINASE"/>
    <property type="match status" value="1"/>
</dbReference>
<evidence type="ECO:0000259" key="9">
    <source>
        <dbReference type="PROSITE" id="PS50011"/>
    </source>
</evidence>
<keyword evidence="11" id="KW-1185">Reference proteome</keyword>
<dbReference type="PANTHER" id="PTHR24361:SF433">
    <property type="entry name" value="PROTEIN KINASE DOMAIN-CONTAINING PROTEIN"/>
    <property type="match status" value="1"/>
</dbReference>